<feature type="transmembrane region" description="Helical" evidence="7">
    <location>
        <begin position="135"/>
        <end position="154"/>
    </location>
</feature>
<feature type="transmembrane region" description="Helical" evidence="7">
    <location>
        <begin position="48"/>
        <end position="68"/>
    </location>
</feature>
<sequence length="320" mass="35453">MEDIEVPKHESWEYMRKQLLYVQLLFVMMVWGFNVIAIKIIVEQFFAVTITSLRIFLAAIVVWLLLRIQKKIRLPQKREILFILVAMFVGIVGHHYFLSVGLTGTTAANAGLIFGIVPLLTSILAALMLKERLTFIRIIGIIIGIIGVSIIVLAGNQGIHLSYGDIYIFIAVIFQAISFIYIKKATETMDAVLTTAYMLIMGSFFLFVISFIIEPEGLSSLKNGTVLGWSVFLGSAIIATALGQILYNHAIQYIGAGKTAVFLNIPPFFSLVGSYLFLGELISLSHIFGFILIVGSVILGSGLADYYIYKRTHPMITGKG</sequence>
<evidence type="ECO:0000256" key="3">
    <source>
        <dbReference type="ARBA" id="ARBA00022475"/>
    </source>
</evidence>
<evidence type="ECO:0000259" key="8">
    <source>
        <dbReference type="Pfam" id="PF00892"/>
    </source>
</evidence>
<feature type="domain" description="EamA" evidence="8">
    <location>
        <begin position="163"/>
        <end position="299"/>
    </location>
</feature>
<dbReference type="PATRIC" id="fig|1131731.3.peg.3757"/>
<comment type="subcellular location">
    <subcellularLocation>
        <location evidence="1">Cell membrane</location>
        <topology evidence="1">Multi-pass membrane protein</topology>
    </subcellularLocation>
</comment>
<dbReference type="Proteomes" id="UP000006315">
    <property type="component" value="Unassembled WGS sequence"/>
</dbReference>
<evidence type="ECO:0000313" key="9">
    <source>
        <dbReference type="EMBL" id="EKN63255.1"/>
    </source>
</evidence>
<feature type="transmembrane region" description="Helical" evidence="7">
    <location>
        <begin position="284"/>
        <end position="309"/>
    </location>
</feature>
<feature type="transmembrane region" description="Helical" evidence="7">
    <location>
        <begin position="194"/>
        <end position="213"/>
    </location>
</feature>
<dbReference type="InterPro" id="IPR050638">
    <property type="entry name" value="AA-Vitamin_Transporters"/>
</dbReference>
<keyword evidence="3" id="KW-1003">Cell membrane</keyword>
<dbReference type="InterPro" id="IPR000620">
    <property type="entry name" value="EamA_dom"/>
</dbReference>
<evidence type="ECO:0000256" key="1">
    <source>
        <dbReference type="ARBA" id="ARBA00004651"/>
    </source>
</evidence>
<dbReference type="RefSeq" id="WP_003332884.1">
    <property type="nucleotide sequence ID" value="NZ_AJLR01000147.1"/>
</dbReference>
<evidence type="ECO:0000256" key="2">
    <source>
        <dbReference type="ARBA" id="ARBA00007362"/>
    </source>
</evidence>
<dbReference type="SUPFAM" id="SSF103481">
    <property type="entry name" value="Multidrug resistance efflux transporter EmrE"/>
    <property type="match status" value="2"/>
</dbReference>
<organism evidence="9 10">
    <name type="scientific">Schinkia azotoformans LMG 9581</name>
    <dbReference type="NCBI Taxonomy" id="1131731"/>
    <lineage>
        <taxon>Bacteria</taxon>
        <taxon>Bacillati</taxon>
        <taxon>Bacillota</taxon>
        <taxon>Bacilli</taxon>
        <taxon>Bacillales</taxon>
        <taxon>Bacillaceae</taxon>
        <taxon>Calidifontibacillus/Schinkia group</taxon>
        <taxon>Schinkia</taxon>
    </lineage>
</organism>
<evidence type="ECO:0000256" key="6">
    <source>
        <dbReference type="ARBA" id="ARBA00023136"/>
    </source>
</evidence>
<feature type="transmembrane region" description="Helical" evidence="7">
    <location>
        <begin position="80"/>
        <end position="98"/>
    </location>
</feature>
<gene>
    <name evidence="9" type="ORF">BAZO_18421</name>
</gene>
<dbReference type="GeneID" id="89468768"/>
<dbReference type="STRING" id="1131731.BAZO_18421"/>
<comment type="similarity">
    <text evidence="2">Belongs to the EamA transporter family.</text>
</comment>
<dbReference type="PANTHER" id="PTHR32322">
    <property type="entry name" value="INNER MEMBRANE TRANSPORTER"/>
    <property type="match status" value="1"/>
</dbReference>
<dbReference type="Pfam" id="PF00892">
    <property type="entry name" value="EamA"/>
    <property type="match status" value="2"/>
</dbReference>
<dbReference type="InterPro" id="IPR037185">
    <property type="entry name" value="EmrE-like"/>
</dbReference>
<keyword evidence="5 7" id="KW-1133">Transmembrane helix</keyword>
<feature type="transmembrane region" description="Helical" evidence="7">
    <location>
        <begin position="110"/>
        <end position="128"/>
    </location>
</feature>
<name>K6BWE0_SCHAZ</name>
<proteinExistence type="inferred from homology"/>
<evidence type="ECO:0000256" key="5">
    <source>
        <dbReference type="ARBA" id="ARBA00022989"/>
    </source>
</evidence>
<dbReference type="AlphaFoldDB" id="K6BWE0"/>
<feature type="transmembrane region" description="Helical" evidence="7">
    <location>
        <begin position="20"/>
        <end position="42"/>
    </location>
</feature>
<keyword evidence="10" id="KW-1185">Reference proteome</keyword>
<reference evidence="9 10" key="1">
    <citation type="journal article" date="2012" name="Front. Microbiol.">
        <title>Redundancy and modularity in membrane-associated dissimilatory nitrate reduction in Bacillus.</title>
        <authorList>
            <person name="Heylen K."/>
            <person name="Keltjens J."/>
        </authorList>
    </citation>
    <scope>NUCLEOTIDE SEQUENCE [LARGE SCALE GENOMIC DNA]</scope>
    <source>
        <strain evidence="9 10">LMG 9581</strain>
    </source>
</reference>
<evidence type="ECO:0000313" key="10">
    <source>
        <dbReference type="Proteomes" id="UP000006315"/>
    </source>
</evidence>
<feature type="domain" description="EamA" evidence="8">
    <location>
        <begin position="23"/>
        <end position="152"/>
    </location>
</feature>
<feature type="transmembrane region" description="Helical" evidence="7">
    <location>
        <begin position="225"/>
        <end position="247"/>
    </location>
</feature>
<accession>K6BWE0</accession>
<keyword evidence="6 7" id="KW-0472">Membrane</keyword>
<keyword evidence="4 7" id="KW-0812">Transmembrane</keyword>
<feature type="transmembrane region" description="Helical" evidence="7">
    <location>
        <begin position="166"/>
        <end position="182"/>
    </location>
</feature>
<dbReference type="EMBL" id="AJLR01000147">
    <property type="protein sequence ID" value="EKN63255.1"/>
    <property type="molecule type" value="Genomic_DNA"/>
</dbReference>
<dbReference type="GO" id="GO:0005886">
    <property type="term" value="C:plasma membrane"/>
    <property type="evidence" value="ECO:0007669"/>
    <property type="project" value="UniProtKB-SubCell"/>
</dbReference>
<feature type="transmembrane region" description="Helical" evidence="7">
    <location>
        <begin position="259"/>
        <end position="278"/>
    </location>
</feature>
<evidence type="ECO:0000256" key="4">
    <source>
        <dbReference type="ARBA" id="ARBA00022692"/>
    </source>
</evidence>
<protein>
    <recommendedName>
        <fullName evidence="8">EamA domain-containing protein</fullName>
    </recommendedName>
</protein>
<comment type="caution">
    <text evidence="9">The sequence shown here is derived from an EMBL/GenBank/DDBJ whole genome shotgun (WGS) entry which is preliminary data.</text>
</comment>
<evidence type="ECO:0000256" key="7">
    <source>
        <dbReference type="SAM" id="Phobius"/>
    </source>
</evidence>
<dbReference type="PANTHER" id="PTHR32322:SF18">
    <property type="entry name" value="S-ADENOSYLMETHIONINE_S-ADENOSYLHOMOCYSTEINE TRANSPORTER"/>
    <property type="match status" value="1"/>
</dbReference>